<dbReference type="PANTHER" id="PTHR34072:SF57">
    <property type="entry name" value="RNA-DIRECTED DNA POLYMERASE"/>
    <property type="match status" value="1"/>
</dbReference>
<dbReference type="OrthoDB" id="532959at2759"/>
<evidence type="ECO:0000259" key="1">
    <source>
        <dbReference type="Pfam" id="PF17919"/>
    </source>
</evidence>
<comment type="caution">
    <text evidence="2">The sequence shown here is derived from an EMBL/GenBank/DDBJ whole genome shotgun (WGS) entry which is preliminary data.</text>
</comment>
<evidence type="ECO:0000313" key="3">
    <source>
        <dbReference type="Proteomes" id="UP000257109"/>
    </source>
</evidence>
<dbReference type="InterPro" id="IPR043502">
    <property type="entry name" value="DNA/RNA_pol_sf"/>
</dbReference>
<proteinExistence type="predicted"/>
<protein>
    <submittedName>
        <fullName evidence="2">Retrovirus-related Pol polyprotein</fullName>
    </submittedName>
</protein>
<reference evidence="2" key="1">
    <citation type="submission" date="2018-05" db="EMBL/GenBank/DDBJ databases">
        <title>Draft genome of Mucuna pruriens seed.</title>
        <authorList>
            <person name="Nnadi N.E."/>
            <person name="Vos R."/>
            <person name="Hasami M.H."/>
            <person name="Devisetty U.K."/>
            <person name="Aguiy J.C."/>
        </authorList>
    </citation>
    <scope>NUCLEOTIDE SEQUENCE [LARGE SCALE GENOMIC DNA]</scope>
    <source>
        <strain evidence="2">JCA_2017</strain>
    </source>
</reference>
<name>A0A371F8C7_MUCPR</name>
<dbReference type="FunFam" id="3.30.70.270:FF:000020">
    <property type="entry name" value="Transposon Tf2-6 polyprotein-like Protein"/>
    <property type="match status" value="1"/>
</dbReference>
<gene>
    <name evidence="2" type="primary">pol</name>
    <name evidence="2" type="ORF">CR513_45697</name>
</gene>
<keyword evidence="3" id="KW-1185">Reference proteome</keyword>
<organism evidence="2 3">
    <name type="scientific">Mucuna pruriens</name>
    <name type="common">Velvet bean</name>
    <name type="synonym">Dolichos pruriens</name>
    <dbReference type="NCBI Taxonomy" id="157652"/>
    <lineage>
        <taxon>Eukaryota</taxon>
        <taxon>Viridiplantae</taxon>
        <taxon>Streptophyta</taxon>
        <taxon>Embryophyta</taxon>
        <taxon>Tracheophyta</taxon>
        <taxon>Spermatophyta</taxon>
        <taxon>Magnoliopsida</taxon>
        <taxon>eudicotyledons</taxon>
        <taxon>Gunneridae</taxon>
        <taxon>Pentapetalae</taxon>
        <taxon>rosids</taxon>
        <taxon>fabids</taxon>
        <taxon>Fabales</taxon>
        <taxon>Fabaceae</taxon>
        <taxon>Papilionoideae</taxon>
        <taxon>50 kb inversion clade</taxon>
        <taxon>NPAAA clade</taxon>
        <taxon>indigoferoid/millettioid clade</taxon>
        <taxon>Phaseoleae</taxon>
        <taxon>Mucuna</taxon>
    </lineage>
</organism>
<dbReference type="Gene3D" id="3.30.70.270">
    <property type="match status" value="1"/>
</dbReference>
<feature type="non-terminal residue" evidence="2">
    <location>
        <position position="1"/>
    </location>
</feature>
<dbReference type="InterPro" id="IPR043128">
    <property type="entry name" value="Rev_trsase/Diguanyl_cyclase"/>
</dbReference>
<sequence>MVAEGIVLGHLVSSRGVEVDKAKIDIITSLPNLASMWEVRSFLGHAGFYRRFIKNISKTSLPLSKLLQKEVEFVFNKECIQAFEELKTRLTSTPILQAPNWELPFELMCDASNSTLGAVLGQRDAVEKELLAIVFALDKFCSYLLGSRVIEFDLEIRDKKGADNAVVDHLSRIERESEPMPIRDDFPNE</sequence>
<dbReference type="InterPro" id="IPR041577">
    <property type="entry name" value="RT_RNaseH_2"/>
</dbReference>
<accession>A0A371F8C7</accession>
<dbReference type="EMBL" id="QJKJ01010143">
    <property type="protein sequence ID" value="RDX74546.1"/>
    <property type="molecule type" value="Genomic_DNA"/>
</dbReference>
<dbReference type="Proteomes" id="UP000257109">
    <property type="component" value="Unassembled WGS sequence"/>
</dbReference>
<evidence type="ECO:0000313" key="2">
    <source>
        <dbReference type="EMBL" id="RDX74546.1"/>
    </source>
</evidence>
<feature type="domain" description="Reverse transcriptase/retrotransposon-derived protein RNase H-like" evidence="1">
    <location>
        <begin position="75"/>
        <end position="124"/>
    </location>
</feature>
<dbReference type="Pfam" id="PF17919">
    <property type="entry name" value="RT_RNaseH_2"/>
    <property type="match status" value="1"/>
</dbReference>
<dbReference type="SUPFAM" id="SSF56672">
    <property type="entry name" value="DNA/RNA polymerases"/>
    <property type="match status" value="1"/>
</dbReference>
<dbReference type="AlphaFoldDB" id="A0A371F8C7"/>
<dbReference type="PANTHER" id="PTHR34072">
    <property type="entry name" value="ENZYMATIC POLYPROTEIN-RELATED"/>
    <property type="match status" value="1"/>
</dbReference>